<dbReference type="GO" id="GO:0000139">
    <property type="term" value="C:Golgi membrane"/>
    <property type="evidence" value="ECO:0007669"/>
    <property type="project" value="TreeGrafter"/>
</dbReference>
<evidence type="ECO:0000256" key="10">
    <source>
        <dbReference type="SAM" id="SignalP"/>
    </source>
</evidence>
<gene>
    <name evidence="11" type="primary">ier3ip1</name>
    <name evidence="11" type="ORF">Anas_09050</name>
</gene>
<keyword evidence="3" id="KW-0813">Transport</keyword>
<sequence length="64" mass="6980">MALGIYSLLEAIVLCLNAVCVLNEERFLSKLPGWGSAHVQGFGEEAGAKTQIFNLIRSIKTVMK</sequence>
<evidence type="ECO:0000256" key="6">
    <source>
        <dbReference type="ARBA" id="ARBA00022989"/>
    </source>
</evidence>
<feature type="non-terminal residue" evidence="11">
    <location>
        <position position="64"/>
    </location>
</feature>
<dbReference type="Proteomes" id="UP000326759">
    <property type="component" value="Unassembled WGS sequence"/>
</dbReference>
<dbReference type="GO" id="GO:0005789">
    <property type="term" value="C:endoplasmic reticulum membrane"/>
    <property type="evidence" value="ECO:0007669"/>
    <property type="project" value="TreeGrafter"/>
</dbReference>
<comment type="caution">
    <text evidence="11">The sequence shown here is derived from an EMBL/GenBank/DDBJ whole genome shotgun (WGS) entry which is preliminary data.</text>
</comment>
<keyword evidence="6" id="KW-1133">Transmembrane helix</keyword>
<comment type="function">
    <text evidence="9">Regulator of endoplasmic reticulum secretion that acts as a key determinant of brain size. Required for secretion of extracellular matrix proteins. Required for correct brain development by depositing sufficient extracellular matrix proteins for tissue integrity and the proliferation of neural progenitors. Acts as a regulator of the unfolded protein response (UPR).</text>
</comment>
<dbReference type="GO" id="GO:0006888">
    <property type="term" value="P:endoplasmic reticulum to Golgi vesicle-mediated transport"/>
    <property type="evidence" value="ECO:0007669"/>
    <property type="project" value="TreeGrafter"/>
</dbReference>
<keyword evidence="5" id="KW-0653">Protein transport</keyword>
<dbReference type="EMBL" id="SEYY01003550">
    <property type="protein sequence ID" value="KAB7504221.1"/>
    <property type="molecule type" value="Genomic_DNA"/>
</dbReference>
<organism evidence="11 12">
    <name type="scientific">Armadillidium nasatum</name>
    <dbReference type="NCBI Taxonomy" id="96803"/>
    <lineage>
        <taxon>Eukaryota</taxon>
        <taxon>Metazoa</taxon>
        <taxon>Ecdysozoa</taxon>
        <taxon>Arthropoda</taxon>
        <taxon>Crustacea</taxon>
        <taxon>Multicrustacea</taxon>
        <taxon>Malacostraca</taxon>
        <taxon>Eumalacostraca</taxon>
        <taxon>Peracarida</taxon>
        <taxon>Isopoda</taxon>
        <taxon>Oniscidea</taxon>
        <taxon>Crinocheta</taxon>
        <taxon>Armadillidiidae</taxon>
        <taxon>Armadillidium</taxon>
    </lineage>
</organism>
<dbReference type="GO" id="GO:0030134">
    <property type="term" value="C:COPII-coated ER to Golgi transport vesicle"/>
    <property type="evidence" value="ECO:0007669"/>
    <property type="project" value="TreeGrafter"/>
</dbReference>
<keyword evidence="10" id="KW-0732">Signal</keyword>
<evidence type="ECO:0000256" key="5">
    <source>
        <dbReference type="ARBA" id="ARBA00022927"/>
    </source>
</evidence>
<dbReference type="InterPro" id="IPR013880">
    <property type="entry name" value="Yos1"/>
</dbReference>
<evidence type="ECO:0000256" key="4">
    <source>
        <dbReference type="ARBA" id="ARBA00022692"/>
    </source>
</evidence>
<feature type="signal peptide" evidence="10">
    <location>
        <begin position="1"/>
        <end position="18"/>
    </location>
</feature>
<dbReference type="AlphaFoldDB" id="A0A5N5TCC2"/>
<protein>
    <recommendedName>
        <fullName evidence="2">Immediate early response 3-interacting protein 1</fullName>
    </recommendedName>
</protein>
<keyword evidence="7" id="KW-0472">Membrane</keyword>
<evidence type="ECO:0000256" key="2">
    <source>
        <dbReference type="ARBA" id="ARBA00016434"/>
    </source>
</evidence>
<keyword evidence="12" id="KW-1185">Reference proteome</keyword>
<keyword evidence="4" id="KW-0812">Transmembrane</keyword>
<accession>A0A5N5TCC2</accession>
<feature type="chain" id="PRO_5024414233" description="Immediate early response 3-interacting protein 1" evidence="10">
    <location>
        <begin position="19"/>
        <end position="64"/>
    </location>
</feature>
<reference evidence="11 12" key="1">
    <citation type="journal article" date="2019" name="PLoS Biol.">
        <title>Sex chromosomes control vertical transmission of feminizing Wolbachia symbionts in an isopod.</title>
        <authorList>
            <person name="Becking T."/>
            <person name="Chebbi M.A."/>
            <person name="Giraud I."/>
            <person name="Moumen B."/>
            <person name="Laverre T."/>
            <person name="Caubet Y."/>
            <person name="Peccoud J."/>
            <person name="Gilbert C."/>
            <person name="Cordaux R."/>
        </authorList>
    </citation>
    <scope>NUCLEOTIDE SEQUENCE [LARGE SCALE GENOMIC DNA]</scope>
    <source>
        <strain evidence="11">ANa2</strain>
        <tissue evidence="11">Whole body excluding digestive tract and cuticle</tissue>
    </source>
</reference>
<comment type="similarity">
    <text evidence="8">Belongs to the YOS1 family.</text>
</comment>
<evidence type="ECO:0000256" key="3">
    <source>
        <dbReference type="ARBA" id="ARBA00022448"/>
    </source>
</evidence>
<evidence type="ECO:0000313" key="12">
    <source>
        <dbReference type="Proteomes" id="UP000326759"/>
    </source>
</evidence>
<proteinExistence type="inferred from homology"/>
<evidence type="ECO:0000256" key="9">
    <source>
        <dbReference type="ARBA" id="ARBA00045999"/>
    </source>
</evidence>
<comment type="subcellular location">
    <subcellularLocation>
        <location evidence="1">Membrane</location>
    </subcellularLocation>
</comment>
<name>A0A5N5TCC2_9CRUS</name>
<evidence type="ECO:0000256" key="1">
    <source>
        <dbReference type="ARBA" id="ARBA00004370"/>
    </source>
</evidence>
<dbReference type="Pfam" id="PF08571">
    <property type="entry name" value="Yos1"/>
    <property type="match status" value="1"/>
</dbReference>
<dbReference type="PANTHER" id="PTHR15858:SF0">
    <property type="entry name" value="IMMEDIATE EARLY RESPONSE 3-INTERACTING PROTEIN 1"/>
    <property type="match status" value="1"/>
</dbReference>
<evidence type="ECO:0000256" key="7">
    <source>
        <dbReference type="ARBA" id="ARBA00023136"/>
    </source>
</evidence>
<evidence type="ECO:0000313" key="11">
    <source>
        <dbReference type="EMBL" id="KAB7504221.1"/>
    </source>
</evidence>
<dbReference type="GO" id="GO:0015031">
    <property type="term" value="P:protein transport"/>
    <property type="evidence" value="ECO:0007669"/>
    <property type="project" value="UniProtKB-KW"/>
</dbReference>
<evidence type="ECO:0000256" key="8">
    <source>
        <dbReference type="ARBA" id="ARBA00024203"/>
    </source>
</evidence>
<dbReference type="OrthoDB" id="15356at2759"/>
<dbReference type="PANTHER" id="PTHR15858">
    <property type="entry name" value="IMMEDIATE EARLY RESPONSE 3-INTERACTING PROTEIN 1"/>
    <property type="match status" value="1"/>
</dbReference>